<dbReference type="RefSeq" id="WP_011905078.1">
    <property type="nucleotide sequence ID" value="NC_009380.1"/>
</dbReference>
<dbReference type="Pfam" id="PF16640">
    <property type="entry name" value="Big_3_5"/>
    <property type="match status" value="1"/>
</dbReference>
<dbReference type="GO" id="GO:0005737">
    <property type="term" value="C:cytoplasm"/>
    <property type="evidence" value="ECO:0007669"/>
    <property type="project" value="TreeGrafter"/>
</dbReference>
<dbReference type="AlphaFoldDB" id="A4X446"/>
<dbReference type="EMBL" id="CP000667">
    <property type="protein sequence ID" value="ABP53646.1"/>
    <property type="molecule type" value="Genomic_DNA"/>
</dbReference>
<dbReference type="PATRIC" id="fig|369723.5.peg.1197"/>
<keyword evidence="3" id="KW-1133">Transmembrane helix</keyword>
<dbReference type="PANTHER" id="PTHR45982:SF1">
    <property type="entry name" value="REGULATOR OF CHROMOSOME CONDENSATION"/>
    <property type="match status" value="1"/>
</dbReference>
<evidence type="ECO:0000256" key="3">
    <source>
        <dbReference type="SAM" id="Phobius"/>
    </source>
</evidence>
<keyword evidence="3" id="KW-0812">Transmembrane</keyword>
<keyword evidence="7" id="KW-1185">Reference proteome</keyword>
<evidence type="ECO:0000256" key="2">
    <source>
        <dbReference type="ARBA" id="ARBA00022737"/>
    </source>
</evidence>
<dbReference type="Gene3D" id="2.130.10.30">
    <property type="entry name" value="Regulator of chromosome condensation 1/beta-lactamase-inhibitor protein II"/>
    <property type="match status" value="2"/>
</dbReference>
<dbReference type="Proteomes" id="UP000000235">
    <property type="component" value="Chromosome"/>
</dbReference>
<dbReference type="Pfam" id="PF00415">
    <property type="entry name" value="RCC1"/>
    <property type="match status" value="1"/>
</dbReference>
<dbReference type="GO" id="GO:0005085">
    <property type="term" value="F:guanyl-nucleotide exchange factor activity"/>
    <property type="evidence" value="ECO:0007669"/>
    <property type="project" value="TreeGrafter"/>
</dbReference>
<dbReference type="STRING" id="369723.Strop_1176"/>
<keyword evidence="2" id="KW-0677">Repeat</keyword>
<dbReference type="Pfam" id="PF13540">
    <property type="entry name" value="RCC1_2"/>
    <property type="match status" value="1"/>
</dbReference>
<dbReference type="InterPro" id="IPR009091">
    <property type="entry name" value="RCC1/BLIP-II"/>
</dbReference>
<evidence type="ECO:0000313" key="6">
    <source>
        <dbReference type="EMBL" id="ABP53646.1"/>
    </source>
</evidence>
<dbReference type="Gene3D" id="2.60.40.10">
    <property type="entry name" value="Immunoglobulins"/>
    <property type="match status" value="1"/>
</dbReference>
<keyword evidence="3" id="KW-0472">Membrane</keyword>
<dbReference type="SUPFAM" id="SSF50985">
    <property type="entry name" value="RCC1/BLIP-II"/>
    <property type="match status" value="1"/>
</dbReference>
<dbReference type="Pfam" id="PF25390">
    <property type="entry name" value="WD40_RLD"/>
    <property type="match status" value="1"/>
</dbReference>
<dbReference type="PANTHER" id="PTHR45982">
    <property type="entry name" value="REGULATOR OF CHROMOSOME CONDENSATION"/>
    <property type="match status" value="1"/>
</dbReference>
<evidence type="ECO:0000259" key="4">
    <source>
        <dbReference type="Pfam" id="PF16640"/>
    </source>
</evidence>
<dbReference type="HOGENOM" id="CLU_491657_0_0_11"/>
<sequence>MQGFCQRLDRGAGVRRAGRAVVGWLALALAVTVTQAIGVSPALAQHKPGSTAVSEFLLAWGKNDNGQLGNGSTTGSNVPIAVSLPLGTTVTAVAAGRFHSLALTSAGTVLAWGTNHFGQLGDGTLIDRSAPVEVSLPPGTTVTAVAAGGVHSMALTSVGTVLAWGGNGVGQLGDGSTTRRTTPVEAILPSGVTVTAVAAAESHSLAVTSAGAALAWGLNGTGQLGDGSTINRSTPVSVALPLGTEVTAIAAGRLHSLAVTSVGAALAWGYNGTGQLGDGTTINRSTPVSVALPLGAEVTAVVAGRLHSAALTTAGTALAWGDNGFGQLGNGGGSNSSEAVEVSLPTGTTLAAIASRDSDHTIAIAGDGTALAWGSNIFGQLGDGTTTNPSTPVPVALPTGITLLTTAAGSDHTLALPAQQSRSTTSVQVSPQDPTVDQDVTLTATVTCDLGSPTGIVTFRNNNTDLATVPLDTTNTATHTTTLPVGTNTLTADFTSTNTVCPNSQSEATTITVADPTDPTDPTDPDLPITGVSLPSLLGTATLLILIGASFIVLTRRHRSTHTEVAG</sequence>
<organism evidence="6 7">
    <name type="scientific">Salinispora tropica (strain ATCC BAA-916 / DSM 44818 / JCM 13857 / NBRC 105044 / CNB-440)</name>
    <dbReference type="NCBI Taxonomy" id="369723"/>
    <lineage>
        <taxon>Bacteria</taxon>
        <taxon>Bacillati</taxon>
        <taxon>Actinomycetota</taxon>
        <taxon>Actinomycetes</taxon>
        <taxon>Micromonosporales</taxon>
        <taxon>Micromonosporaceae</taxon>
        <taxon>Salinispora</taxon>
    </lineage>
</organism>
<dbReference type="InterPro" id="IPR058923">
    <property type="entry name" value="RCC1-like_dom"/>
</dbReference>
<feature type="domain" description="RCC1-like" evidence="5">
    <location>
        <begin position="57"/>
        <end position="291"/>
    </location>
</feature>
<evidence type="ECO:0000256" key="1">
    <source>
        <dbReference type="ARBA" id="ARBA00022658"/>
    </source>
</evidence>
<dbReference type="InterPro" id="IPR032109">
    <property type="entry name" value="Big_3_5"/>
</dbReference>
<dbReference type="InterPro" id="IPR013783">
    <property type="entry name" value="Ig-like_fold"/>
</dbReference>
<proteinExistence type="predicted"/>
<evidence type="ECO:0000313" key="7">
    <source>
        <dbReference type="Proteomes" id="UP000000235"/>
    </source>
</evidence>
<dbReference type="PROSITE" id="PS50012">
    <property type="entry name" value="RCC1_3"/>
    <property type="match status" value="7"/>
</dbReference>
<gene>
    <name evidence="6" type="ordered locus">Strop_1176</name>
</gene>
<dbReference type="GO" id="GO:0005975">
    <property type="term" value="P:carbohydrate metabolic process"/>
    <property type="evidence" value="ECO:0007669"/>
    <property type="project" value="UniProtKB-ARBA"/>
</dbReference>
<dbReference type="PROSITE" id="PS00626">
    <property type="entry name" value="RCC1_2"/>
    <property type="match status" value="2"/>
</dbReference>
<feature type="domain" description="Bacterial Ig-like" evidence="4">
    <location>
        <begin position="429"/>
        <end position="514"/>
    </location>
</feature>
<name>A4X446_SALTO</name>
<feature type="transmembrane region" description="Helical" evidence="3">
    <location>
        <begin position="532"/>
        <end position="554"/>
    </location>
</feature>
<keyword evidence="1" id="KW-0344">Guanine-nucleotide releasing factor</keyword>
<dbReference type="KEGG" id="stp:Strop_1176"/>
<dbReference type="PRINTS" id="PR00633">
    <property type="entry name" value="RCCNDNSATION"/>
</dbReference>
<dbReference type="eggNOG" id="COG5184">
    <property type="taxonomic scope" value="Bacteria"/>
</dbReference>
<protein>
    <submittedName>
        <fullName evidence="6">Regulator of chromosome condensation, RCC1</fullName>
    </submittedName>
</protein>
<evidence type="ECO:0000259" key="5">
    <source>
        <dbReference type="Pfam" id="PF25390"/>
    </source>
</evidence>
<dbReference type="InterPro" id="IPR051553">
    <property type="entry name" value="Ran_GTPase-activating"/>
</dbReference>
<dbReference type="InterPro" id="IPR000408">
    <property type="entry name" value="Reg_chr_condens"/>
</dbReference>
<reference evidence="7" key="1">
    <citation type="journal article" date="2007" name="Proc. Natl. Acad. Sci. U.S.A.">
        <title>Genome sequencing reveals complex secondary metabolome in the marine actinomycete Salinispora tropica.</title>
        <authorList>
            <person name="Udwary D.W."/>
            <person name="Zeigler L."/>
            <person name="Asolkar R.N."/>
            <person name="Singan V."/>
            <person name="Lapidus A."/>
            <person name="Fenical W."/>
            <person name="Jensen P.R."/>
            <person name="Moore B.S."/>
        </authorList>
    </citation>
    <scope>NUCLEOTIDE SEQUENCE [LARGE SCALE GENOMIC DNA]</scope>
    <source>
        <strain evidence="7">ATCC BAA-916 / DSM 44818 / CNB-440</strain>
    </source>
</reference>
<accession>A4X446</accession>